<evidence type="ECO:0000313" key="9">
    <source>
        <dbReference type="Ensembl" id="ENSGWIP00000016670.1"/>
    </source>
</evidence>
<dbReference type="InterPro" id="IPR032710">
    <property type="entry name" value="NTF2-like_dom_sf"/>
</dbReference>
<evidence type="ECO:0000313" key="10">
    <source>
        <dbReference type="Proteomes" id="UP000694680"/>
    </source>
</evidence>
<evidence type="ECO:0000256" key="7">
    <source>
        <dbReference type="ARBA" id="ARBA00023242"/>
    </source>
</evidence>
<evidence type="ECO:0000259" key="8">
    <source>
        <dbReference type="PROSITE" id="PS50177"/>
    </source>
</evidence>
<dbReference type="InterPro" id="IPR035979">
    <property type="entry name" value="RBD_domain_sf"/>
</dbReference>
<dbReference type="Gene3D" id="3.30.70.330">
    <property type="match status" value="1"/>
</dbReference>
<dbReference type="InterPro" id="IPR032675">
    <property type="entry name" value="LRR_dom_sf"/>
</dbReference>
<keyword evidence="10" id="KW-1185">Reference proteome</keyword>
<dbReference type="Proteomes" id="UP000694680">
    <property type="component" value="Chromosome 15"/>
</dbReference>
<dbReference type="SUPFAM" id="SSF54427">
    <property type="entry name" value="NTF2-like"/>
    <property type="match status" value="1"/>
</dbReference>
<comment type="subcellular location">
    <subcellularLocation>
        <location evidence="1">Nucleus</location>
    </subcellularLocation>
</comment>
<protein>
    <submittedName>
        <fullName evidence="9">Nuclear RNA export factor 1-like</fullName>
    </submittedName>
</protein>
<reference evidence="9" key="2">
    <citation type="submission" date="2025-05" db="UniProtKB">
        <authorList>
            <consortium name="Ensembl"/>
        </authorList>
    </citation>
    <scope>IDENTIFICATION</scope>
</reference>
<dbReference type="Gene3D" id="3.10.450.50">
    <property type="match status" value="1"/>
</dbReference>
<dbReference type="GO" id="GO:0003723">
    <property type="term" value="F:RNA binding"/>
    <property type="evidence" value="ECO:0007669"/>
    <property type="project" value="InterPro"/>
</dbReference>
<gene>
    <name evidence="9" type="primary">LOC114477096</name>
</gene>
<dbReference type="InterPro" id="IPR030217">
    <property type="entry name" value="NXF_fam"/>
</dbReference>
<dbReference type="SUPFAM" id="SSF52058">
    <property type="entry name" value="L domain-like"/>
    <property type="match status" value="1"/>
</dbReference>
<keyword evidence="7" id="KW-0539">Nucleus</keyword>
<dbReference type="Pfam" id="PF24048">
    <property type="entry name" value="LRR_NXF1-5"/>
    <property type="match status" value="1"/>
</dbReference>
<dbReference type="GO" id="GO:0005634">
    <property type="term" value="C:nucleus"/>
    <property type="evidence" value="ECO:0007669"/>
    <property type="project" value="UniProtKB-SubCell"/>
</dbReference>
<dbReference type="PANTHER" id="PTHR10662:SF22">
    <property type="entry name" value="NUCLEAR RNA EXPORT FACTOR 1"/>
    <property type="match status" value="1"/>
</dbReference>
<keyword evidence="4" id="KW-0433">Leucine-rich repeat</keyword>
<dbReference type="Gene3D" id="3.80.10.10">
    <property type="entry name" value="Ribonuclease Inhibitor"/>
    <property type="match status" value="1"/>
</dbReference>
<accession>A0A8C5E7L6</accession>
<dbReference type="InterPro" id="IPR015245">
    <property type="entry name" value="Tap_RNA-bd"/>
</dbReference>
<evidence type="ECO:0000256" key="3">
    <source>
        <dbReference type="ARBA" id="ARBA00022448"/>
    </source>
</evidence>
<dbReference type="AlphaFoldDB" id="A0A8C5E7L6"/>
<dbReference type="InterPro" id="IPR018222">
    <property type="entry name" value="Nuclear_transport_factor_2_euk"/>
</dbReference>
<dbReference type="InterPro" id="IPR012677">
    <property type="entry name" value="Nucleotide-bd_a/b_plait_sf"/>
</dbReference>
<dbReference type="CDD" id="cd00531">
    <property type="entry name" value="NTF2_like"/>
    <property type="match status" value="1"/>
</dbReference>
<sequence>MDSAQYSKGILKRQLPCKNQQFANHLGGTVDLRMSHFQCKHNPYKGTFWSGDDLIVKDLSQANGGGGRAFRVDRTRRQFRSNTSWFKVTIPYRGALNLYLLQALQNICPIPYVPIEHHVDQHTVTFYVNGSAAATALRKCSHKLKDCYGRKIVVNVKRCGYQDFLSSAQLNHIERCMAKRFNCNLQALDLNNIDKDPDLVSQKVKLLLNKKTSMEAVIKIVEGNVPRLTSLNLSNNCIQRLDELSKLVPKVPNLMALDLSQNNLQSECELDKLKGLNLVELWLVGNPLCALFKDANSYASAMCQRFPQLQKLDGTPLFQPTVIDAPSTIVSPETSFTCFNIYGFIERFVQNYYDVCDSDDRTLMLQAYYKDALFKHTKLHPSQILPMNGQDVDNPLDIDQDVVTFLNKLPKTQHDRSSFHVKVNAFTNTHLEFTLNGNYTEFEELRTNGISFIRKFVALPSDHGGLYIINDQVFTKKVTEAQISRAFVGPTTNPFSNTESAMCQTLPQLQRSDGTYLFQPTVIDAPSTIVSPEVSQ</sequence>
<dbReference type="FunFam" id="3.80.10.10:FF:000384">
    <property type="entry name" value="Nuclear RNA export factor 1"/>
    <property type="match status" value="1"/>
</dbReference>
<name>A0A8C5E7L6_GOUWI</name>
<reference evidence="9" key="1">
    <citation type="submission" date="2020-06" db="EMBL/GenBank/DDBJ databases">
        <authorList>
            <consortium name="Wellcome Sanger Institute Data Sharing"/>
        </authorList>
    </citation>
    <scope>NUCLEOTIDE SEQUENCE [LARGE SCALE GENOMIC DNA]</scope>
</reference>
<dbReference type="Ensembl" id="ENSGWIT00000018423.1">
    <property type="protein sequence ID" value="ENSGWIP00000016676.1"/>
    <property type="gene ID" value="ENSGWIG00000009343.1"/>
</dbReference>
<evidence type="ECO:0000256" key="1">
    <source>
        <dbReference type="ARBA" id="ARBA00004123"/>
    </source>
</evidence>
<dbReference type="Pfam" id="PF22602">
    <property type="entry name" value="NXF_NTF2"/>
    <property type="match status" value="1"/>
</dbReference>
<dbReference type="PROSITE" id="PS50177">
    <property type="entry name" value="NTF2_DOMAIN"/>
    <property type="match status" value="1"/>
</dbReference>
<proteinExistence type="inferred from homology"/>
<dbReference type="GO" id="GO:0016973">
    <property type="term" value="P:poly(A)+ mRNA export from nucleus"/>
    <property type="evidence" value="ECO:0007669"/>
    <property type="project" value="TreeGrafter"/>
</dbReference>
<dbReference type="InterPro" id="IPR002075">
    <property type="entry name" value="NTF2_dom"/>
</dbReference>
<keyword evidence="3" id="KW-0813">Transport</keyword>
<evidence type="ECO:0000256" key="5">
    <source>
        <dbReference type="ARBA" id="ARBA00022737"/>
    </source>
</evidence>
<dbReference type="SUPFAM" id="SSF54928">
    <property type="entry name" value="RNA-binding domain, RBD"/>
    <property type="match status" value="1"/>
</dbReference>
<dbReference type="PANTHER" id="PTHR10662">
    <property type="entry name" value="NUCLEAR RNA EXPORT FACTOR"/>
    <property type="match status" value="1"/>
</dbReference>
<evidence type="ECO:0000256" key="2">
    <source>
        <dbReference type="ARBA" id="ARBA00009285"/>
    </source>
</evidence>
<dbReference type="Ensembl" id="ENSGWIT00000018428.1">
    <property type="protein sequence ID" value="ENSGWIP00000016681.1"/>
    <property type="gene ID" value="ENSGWIG00000009343.1"/>
</dbReference>
<dbReference type="Ensembl" id="ENSGWIT00000018417.1">
    <property type="protein sequence ID" value="ENSGWIP00000016670.1"/>
    <property type="gene ID" value="ENSGWIG00000009343.1"/>
</dbReference>
<organism evidence="9 10">
    <name type="scientific">Gouania willdenowi</name>
    <name type="common">Blunt-snouted clingfish</name>
    <name type="synonym">Lepadogaster willdenowi</name>
    <dbReference type="NCBI Taxonomy" id="441366"/>
    <lineage>
        <taxon>Eukaryota</taxon>
        <taxon>Metazoa</taxon>
        <taxon>Chordata</taxon>
        <taxon>Craniata</taxon>
        <taxon>Vertebrata</taxon>
        <taxon>Euteleostomi</taxon>
        <taxon>Actinopterygii</taxon>
        <taxon>Neopterygii</taxon>
        <taxon>Teleostei</taxon>
        <taxon>Neoteleostei</taxon>
        <taxon>Acanthomorphata</taxon>
        <taxon>Ovalentaria</taxon>
        <taxon>Blenniimorphae</taxon>
        <taxon>Blenniiformes</taxon>
        <taxon>Gobiesocoidei</taxon>
        <taxon>Gobiesocidae</taxon>
        <taxon>Gobiesocinae</taxon>
        <taxon>Gouania</taxon>
    </lineage>
</organism>
<dbReference type="PROSITE" id="PS51450">
    <property type="entry name" value="LRR"/>
    <property type="match status" value="2"/>
</dbReference>
<keyword evidence="6" id="KW-0509">mRNA transport</keyword>
<evidence type="ECO:0000256" key="4">
    <source>
        <dbReference type="ARBA" id="ARBA00022614"/>
    </source>
</evidence>
<comment type="similarity">
    <text evidence="2">Belongs to the NXF family.</text>
</comment>
<dbReference type="Pfam" id="PF09162">
    <property type="entry name" value="Tap-RNA_bind"/>
    <property type="match status" value="1"/>
</dbReference>
<evidence type="ECO:0000256" key="6">
    <source>
        <dbReference type="ARBA" id="ARBA00022816"/>
    </source>
</evidence>
<dbReference type="InterPro" id="IPR001611">
    <property type="entry name" value="Leu-rich_rpt"/>
</dbReference>
<keyword evidence="5" id="KW-0677">Repeat</keyword>
<dbReference type="GO" id="GO:0005737">
    <property type="term" value="C:cytoplasm"/>
    <property type="evidence" value="ECO:0007669"/>
    <property type="project" value="InterPro"/>
</dbReference>
<dbReference type="InterPro" id="IPR057125">
    <property type="entry name" value="NXF1/2/3/5-like_LRR"/>
</dbReference>
<feature type="domain" description="NTF2" evidence="8">
    <location>
        <begin position="344"/>
        <end position="475"/>
    </location>
</feature>
<dbReference type="Ensembl" id="ENSGWIT00000018421.1">
    <property type="protein sequence ID" value="ENSGWIP00000016674.1"/>
    <property type="gene ID" value="ENSGWIG00000009343.1"/>
</dbReference>